<name>A0A7S1A3H5_NOCSC</name>
<feature type="compositionally biased region" description="Low complexity" evidence="1">
    <location>
        <begin position="377"/>
        <end position="387"/>
    </location>
</feature>
<evidence type="ECO:0000313" key="2">
    <source>
        <dbReference type="EMBL" id="CAD8840715.1"/>
    </source>
</evidence>
<feature type="compositionally biased region" description="Polar residues" evidence="1">
    <location>
        <begin position="669"/>
        <end position="681"/>
    </location>
</feature>
<feature type="compositionally biased region" description="Low complexity" evidence="1">
    <location>
        <begin position="903"/>
        <end position="915"/>
    </location>
</feature>
<feature type="compositionally biased region" description="Polar residues" evidence="1">
    <location>
        <begin position="874"/>
        <end position="889"/>
    </location>
</feature>
<feature type="compositionally biased region" description="Gly residues" evidence="1">
    <location>
        <begin position="694"/>
        <end position="708"/>
    </location>
</feature>
<evidence type="ECO:0000256" key="1">
    <source>
        <dbReference type="SAM" id="MobiDB-lite"/>
    </source>
</evidence>
<feature type="region of interest" description="Disordered" evidence="1">
    <location>
        <begin position="519"/>
        <end position="560"/>
    </location>
</feature>
<feature type="compositionally biased region" description="Basic residues" evidence="1">
    <location>
        <begin position="531"/>
        <end position="542"/>
    </location>
</feature>
<organism evidence="2">
    <name type="scientific">Noctiluca scintillans</name>
    <name type="common">Sea sparkle</name>
    <name type="synonym">Red tide dinoflagellate</name>
    <dbReference type="NCBI Taxonomy" id="2966"/>
    <lineage>
        <taxon>Eukaryota</taxon>
        <taxon>Sar</taxon>
        <taxon>Alveolata</taxon>
        <taxon>Dinophyceae</taxon>
        <taxon>Noctilucales</taxon>
        <taxon>Noctilucaceae</taxon>
        <taxon>Noctiluca</taxon>
    </lineage>
</organism>
<feature type="compositionally biased region" description="Polar residues" evidence="1">
    <location>
        <begin position="1"/>
        <end position="14"/>
    </location>
</feature>
<accession>A0A7S1A3H5</accession>
<feature type="region of interest" description="Disordered" evidence="1">
    <location>
        <begin position="813"/>
        <end position="1004"/>
    </location>
</feature>
<feature type="region of interest" description="Disordered" evidence="1">
    <location>
        <begin position="255"/>
        <end position="284"/>
    </location>
</feature>
<dbReference type="AlphaFoldDB" id="A0A7S1A3H5"/>
<reference evidence="2" key="1">
    <citation type="submission" date="2021-01" db="EMBL/GenBank/DDBJ databases">
        <authorList>
            <person name="Corre E."/>
            <person name="Pelletier E."/>
            <person name="Niang G."/>
            <person name="Scheremetjew M."/>
            <person name="Finn R."/>
            <person name="Kale V."/>
            <person name="Holt S."/>
            <person name="Cochrane G."/>
            <person name="Meng A."/>
            <person name="Brown T."/>
            <person name="Cohen L."/>
        </authorList>
    </citation>
    <scope>NUCLEOTIDE SEQUENCE</scope>
</reference>
<dbReference type="EMBL" id="HBFQ01021564">
    <property type="protein sequence ID" value="CAD8840715.1"/>
    <property type="molecule type" value="Transcribed_RNA"/>
</dbReference>
<gene>
    <name evidence="2" type="ORF">NSCI0253_LOCUS15063</name>
</gene>
<feature type="compositionally biased region" description="Polar residues" evidence="1">
    <location>
        <begin position="817"/>
        <end position="826"/>
    </location>
</feature>
<proteinExistence type="predicted"/>
<protein>
    <submittedName>
        <fullName evidence="2">Uncharacterized protein</fullName>
    </submittedName>
</protein>
<feature type="region of interest" description="Disordered" evidence="1">
    <location>
        <begin position="377"/>
        <end position="398"/>
    </location>
</feature>
<feature type="region of interest" description="Disordered" evidence="1">
    <location>
        <begin position="1"/>
        <end position="145"/>
    </location>
</feature>
<feature type="region of interest" description="Disordered" evidence="1">
    <location>
        <begin position="574"/>
        <end position="790"/>
    </location>
</feature>
<feature type="compositionally biased region" description="Polar residues" evidence="1">
    <location>
        <begin position="738"/>
        <end position="761"/>
    </location>
</feature>
<sequence>MSQTMGLEPSSPQADQIRRAKRWANRPNPDCPCEPAYARGDAPAPWQPSDPRRGVRPEPCVLGYDDACQEDLSPFSRRHEVHSRSPRGEEPSSPDAEQLRRRKKAISARGPWQDPNNAPGAWSEPASLSAPDSRVVQGGMVSRPDGVPMQGAVTTGLAQQDLDRLTSFAPALAGGSWHGEQPSSPNAEQIRRAKRCVQLQPHLAAQECSMRQHDAFAGYQSQCVEPQMRHPACGTEPPSLKHHGQLIEPLTLRHPGQAEPHSWRHHGGPPDPVSLRQAPSQQTTDYERLPQSFGQGGYLGGPSCCRPWPPDIQENLGTQCVRRLDDPPMGVSQEHLDAMAYTSSAGSSPAGRLSSPWTEGLVPVQAWQPQGHNVGAVVSGGSAVHGGQPHPCHSKGTVSGFASAAPPLAMHSATAPSLAVHAPAPSLAAHAPAPSLAAHAPAPSLASHPPGGSSYAPLGAAHASGGPCAPGGAYAPGGSCALAAPLGAGYYSCQQGGVPSHQDQEFHLAGHCCNSRQMAEEPSSPQAEQMRRKKCSSLRAKHQVGGAGSAQSTGDELVAAPETAHELRERLVGPTGAFGAEEPSSPQAEQTRRAKRYAQGRVAPDTRPEAQGALHGGPEVSTDGFTQEELDSMLRSGQAVSAEGGPWQEEPSSPDAAQMRRAKRHGSGVSRSQPSNGSAWVQSGGVGNDSARGCPGGVGNDVGRGYQGGFSNDYAPAPPAVLQGDHARGCVEAWPESSAPTASSDGLNQQELDTLSWQHGYQTEPPDSPDSPQAQKILNAKRKVQAQSSYQGGGLVALPEAVGSVEGLTQGELDSLAQGSSPTNERSYIDDSFASRSASMTASREPAGGLTQDELDALARQFSPTGVQPDSPDSPMSQQILNSKRQVQARSPPFGLQACQEGASQSLSSQALQSQGREICGSGPSYHGAHPSETCRSAPCSHREPQEEPWSSQDGLTQRELDSLAQASSPIHAERTWSDSRTQPGLHKQWEPESSPPFSNRPHL</sequence>